<evidence type="ECO:0000313" key="2">
    <source>
        <dbReference type="EMBL" id="TCP94937.1"/>
    </source>
</evidence>
<name>A0A4R2SWS4_9FIRM</name>
<keyword evidence="3" id="KW-1185">Reference proteome</keyword>
<dbReference type="Gene3D" id="3.40.109.10">
    <property type="entry name" value="NADH Oxidase"/>
    <property type="match status" value="1"/>
</dbReference>
<dbReference type="InterPro" id="IPR000415">
    <property type="entry name" value="Nitroreductase-like"/>
</dbReference>
<feature type="signal peptide" evidence="1">
    <location>
        <begin position="1"/>
        <end position="26"/>
    </location>
</feature>
<dbReference type="RefSeq" id="WP_132849769.1">
    <property type="nucleotide sequence ID" value="NZ_CP058648.1"/>
</dbReference>
<dbReference type="Proteomes" id="UP000295504">
    <property type="component" value="Unassembled WGS sequence"/>
</dbReference>
<dbReference type="GO" id="GO:0016491">
    <property type="term" value="F:oxidoreductase activity"/>
    <property type="evidence" value="ECO:0007669"/>
    <property type="project" value="InterPro"/>
</dbReference>
<accession>A0A4R2SWS4</accession>
<sequence>MKRYKPVSIVLVVLLMVTMMTGCVNTTPSNNSTPSTPEVIFDAAQFPNWVETEGVWRTVNNGSFKEGAAYAPTPEDLASIMKLTSLTPTSRGFNDYLMVVLKDVDQQVDVVGEGNAHDGTVTVLVFGDRLLPKEESLGGHDQSLDRGYYNVGIATGYLNLGAISYGYGTHMFMTTEYTRGGSTRELTTEEVYLKDKGYKYVLGYDPLKRGDENRAVEAYGNLKFVCAVVIGTMDETAETKVTDKIYHENWVVAE</sequence>
<dbReference type="AlphaFoldDB" id="A0A4R2SWS4"/>
<dbReference type="PROSITE" id="PS51257">
    <property type="entry name" value="PROKAR_LIPOPROTEIN"/>
    <property type="match status" value="1"/>
</dbReference>
<evidence type="ECO:0000256" key="1">
    <source>
        <dbReference type="SAM" id="SignalP"/>
    </source>
</evidence>
<evidence type="ECO:0000313" key="3">
    <source>
        <dbReference type="Proteomes" id="UP000295504"/>
    </source>
</evidence>
<dbReference type="SUPFAM" id="SSF55469">
    <property type="entry name" value="FMN-dependent nitroreductase-like"/>
    <property type="match status" value="1"/>
</dbReference>
<keyword evidence="1" id="KW-0732">Signal</keyword>
<gene>
    <name evidence="2" type="ORF">EDD79_10676</name>
</gene>
<comment type="caution">
    <text evidence="2">The sequence shown here is derived from an EMBL/GenBank/DDBJ whole genome shotgun (WGS) entry which is preliminary data.</text>
</comment>
<dbReference type="EMBL" id="SLYC01000067">
    <property type="protein sequence ID" value="TCP94937.1"/>
    <property type="molecule type" value="Genomic_DNA"/>
</dbReference>
<reference evidence="2 3" key="1">
    <citation type="submission" date="2019-03" db="EMBL/GenBank/DDBJ databases">
        <title>Genomic Encyclopedia of Type Strains, Phase IV (KMG-IV): sequencing the most valuable type-strain genomes for metagenomic binning, comparative biology and taxonomic classification.</title>
        <authorList>
            <person name="Goeker M."/>
        </authorList>
    </citation>
    <scope>NUCLEOTIDE SEQUENCE [LARGE SCALE GENOMIC DNA]</scope>
    <source>
        <strain evidence="2 3">DSM 100013</strain>
    </source>
</reference>
<organism evidence="2 3">
    <name type="scientific">Serpentinicella alkaliphila</name>
    <dbReference type="NCBI Taxonomy" id="1734049"/>
    <lineage>
        <taxon>Bacteria</taxon>
        <taxon>Bacillati</taxon>
        <taxon>Bacillota</taxon>
        <taxon>Clostridia</taxon>
        <taxon>Peptostreptococcales</taxon>
        <taxon>Natronincolaceae</taxon>
        <taxon>Serpentinicella</taxon>
    </lineage>
</organism>
<protein>
    <submittedName>
        <fullName evidence="2">Uncharacterized protein</fullName>
    </submittedName>
</protein>
<dbReference type="OrthoDB" id="88575at31979"/>
<feature type="chain" id="PRO_5020479946" evidence="1">
    <location>
        <begin position="27"/>
        <end position="254"/>
    </location>
</feature>
<proteinExistence type="predicted"/>